<comment type="similarity">
    <text evidence="1 6">Belongs to the cytochrome P450 family.</text>
</comment>
<accession>A0A8H7ENT9</accession>
<dbReference type="PRINTS" id="PR00385">
    <property type="entry name" value="P450"/>
</dbReference>
<sequence length="513" mass="58956">MSTFDYKNHPMLKTAGMVAGATTAVLAVLALKYPDRAIFDEHREGIACRPGWPLLGSLPALLANNQVMHDFLLEGFTQTDAMTVTMSAFGMPRSIATIDPRNVEHILKTNFENYAKGPKFNDATEDLLGHGIFNANGEQWKYQRKTASHIFNVKNFRDHFTDVFLQEIDYMSKYIFDPALQNNETVDFHEIMFKFTLDSFILLGFGVQLNSLATKDKVPFATSFDECQLNAFQRFVNPFSRALETASAVFRPWKMSIQQHLDVVNSFANDVIDGRRRQLANGEDHRDLLSRFMNARNENGEPLDNKELRDIVLNFVIAGRDTTAQALSWTFYNLMLHPRVEAKLLEEVHQHIEDDMDAAKLYEVIKEMKYAHAVFFEVLRLHPSVPNNQKYALNDDIYPDGTHIRKGDYVMWSPWVMARSEKVWGSDAKLFRPERWFTPEGELRRESQGQWPAFHAGPRVCLGQNLATLEALVAIVYLVKRYRFTLVPDQKITYQVSLTLPMKNGMKVFVHSR</sequence>
<dbReference type="InterPro" id="IPR001128">
    <property type="entry name" value="Cyt_P450"/>
</dbReference>
<keyword evidence="7" id="KW-0418">Kinase</keyword>
<dbReference type="Pfam" id="PF00067">
    <property type="entry name" value="p450"/>
    <property type="match status" value="1"/>
</dbReference>
<dbReference type="Proteomes" id="UP000605846">
    <property type="component" value="Unassembled WGS sequence"/>
</dbReference>
<dbReference type="InterPro" id="IPR017972">
    <property type="entry name" value="Cyt_P450_CS"/>
</dbReference>
<evidence type="ECO:0000313" key="7">
    <source>
        <dbReference type="EMBL" id="KAF7723244.1"/>
    </source>
</evidence>
<keyword evidence="6" id="KW-0503">Monooxygenase</keyword>
<keyword evidence="2 5" id="KW-0479">Metal-binding</keyword>
<dbReference type="OrthoDB" id="1470350at2759"/>
<dbReference type="Gene3D" id="1.10.630.10">
    <property type="entry name" value="Cytochrome P450"/>
    <property type="match status" value="1"/>
</dbReference>
<keyword evidence="8" id="KW-1185">Reference proteome</keyword>
<evidence type="ECO:0000256" key="4">
    <source>
        <dbReference type="ARBA" id="ARBA00023004"/>
    </source>
</evidence>
<evidence type="ECO:0000256" key="3">
    <source>
        <dbReference type="ARBA" id="ARBA00023002"/>
    </source>
</evidence>
<dbReference type="EMBL" id="JABAYA010000159">
    <property type="protein sequence ID" value="KAF7723244.1"/>
    <property type="molecule type" value="Genomic_DNA"/>
</dbReference>
<name>A0A8H7ENT9_9FUNG</name>
<dbReference type="GO" id="GO:0005506">
    <property type="term" value="F:iron ion binding"/>
    <property type="evidence" value="ECO:0007669"/>
    <property type="project" value="InterPro"/>
</dbReference>
<dbReference type="InterPro" id="IPR002401">
    <property type="entry name" value="Cyt_P450_E_grp-I"/>
</dbReference>
<keyword evidence="7" id="KW-0808">Transferase</keyword>
<evidence type="ECO:0000256" key="6">
    <source>
        <dbReference type="RuleBase" id="RU000461"/>
    </source>
</evidence>
<organism evidence="7 8">
    <name type="scientific">Apophysomyces ossiformis</name>
    <dbReference type="NCBI Taxonomy" id="679940"/>
    <lineage>
        <taxon>Eukaryota</taxon>
        <taxon>Fungi</taxon>
        <taxon>Fungi incertae sedis</taxon>
        <taxon>Mucoromycota</taxon>
        <taxon>Mucoromycotina</taxon>
        <taxon>Mucoromycetes</taxon>
        <taxon>Mucorales</taxon>
        <taxon>Mucorineae</taxon>
        <taxon>Mucoraceae</taxon>
        <taxon>Apophysomyces</taxon>
    </lineage>
</organism>
<dbReference type="GO" id="GO:0004497">
    <property type="term" value="F:monooxygenase activity"/>
    <property type="evidence" value="ECO:0007669"/>
    <property type="project" value="UniProtKB-KW"/>
</dbReference>
<keyword evidence="3 6" id="KW-0560">Oxidoreductase</keyword>
<dbReference type="PANTHER" id="PTHR24296">
    <property type="entry name" value="CYTOCHROME P450"/>
    <property type="match status" value="1"/>
</dbReference>
<dbReference type="GO" id="GO:0016705">
    <property type="term" value="F:oxidoreductase activity, acting on paired donors, with incorporation or reduction of molecular oxygen"/>
    <property type="evidence" value="ECO:0007669"/>
    <property type="project" value="InterPro"/>
</dbReference>
<comment type="caution">
    <text evidence="7">The sequence shown here is derived from an EMBL/GenBank/DDBJ whole genome shotgun (WGS) entry which is preliminary data.</text>
</comment>
<dbReference type="InterPro" id="IPR036396">
    <property type="entry name" value="Cyt_P450_sf"/>
</dbReference>
<dbReference type="GO" id="GO:0006629">
    <property type="term" value="P:lipid metabolic process"/>
    <property type="evidence" value="ECO:0007669"/>
    <property type="project" value="UniProtKB-ARBA"/>
</dbReference>
<dbReference type="SUPFAM" id="SSF48264">
    <property type="entry name" value="Cytochrome P450"/>
    <property type="match status" value="1"/>
</dbReference>
<protein>
    <submittedName>
        <fullName evidence="7">Protein kinase alk2</fullName>
    </submittedName>
</protein>
<comment type="cofactor">
    <cofactor evidence="5">
        <name>heme</name>
        <dbReference type="ChEBI" id="CHEBI:30413"/>
    </cofactor>
</comment>
<dbReference type="PRINTS" id="PR00463">
    <property type="entry name" value="EP450I"/>
</dbReference>
<evidence type="ECO:0000256" key="5">
    <source>
        <dbReference type="PIRSR" id="PIRSR602401-1"/>
    </source>
</evidence>
<dbReference type="GO" id="GO:0020037">
    <property type="term" value="F:heme binding"/>
    <property type="evidence" value="ECO:0007669"/>
    <property type="project" value="InterPro"/>
</dbReference>
<keyword evidence="4 5" id="KW-0408">Iron</keyword>
<proteinExistence type="inferred from homology"/>
<dbReference type="GO" id="GO:0016301">
    <property type="term" value="F:kinase activity"/>
    <property type="evidence" value="ECO:0007669"/>
    <property type="project" value="UniProtKB-KW"/>
</dbReference>
<dbReference type="PROSITE" id="PS00086">
    <property type="entry name" value="CYTOCHROME_P450"/>
    <property type="match status" value="1"/>
</dbReference>
<evidence type="ECO:0000256" key="1">
    <source>
        <dbReference type="ARBA" id="ARBA00010617"/>
    </source>
</evidence>
<evidence type="ECO:0000313" key="8">
    <source>
        <dbReference type="Proteomes" id="UP000605846"/>
    </source>
</evidence>
<feature type="binding site" description="axial binding residue" evidence="5">
    <location>
        <position position="461"/>
    </location>
    <ligand>
        <name>heme</name>
        <dbReference type="ChEBI" id="CHEBI:30413"/>
    </ligand>
    <ligandPart>
        <name>Fe</name>
        <dbReference type="ChEBI" id="CHEBI:18248"/>
    </ligandPart>
</feature>
<dbReference type="CDD" id="cd11064">
    <property type="entry name" value="CYP86A"/>
    <property type="match status" value="1"/>
</dbReference>
<dbReference type="AlphaFoldDB" id="A0A8H7ENT9"/>
<keyword evidence="5 6" id="KW-0349">Heme</keyword>
<reference evidence="7" key="1">
    <citation type="submission" date="2020-01" db="EMBL/GenBank/DDBJ databases">
        <title>Genome Sequencing of Three Apophysomyces-Like Fungal Strains Confirms a Novel Fungal Genus in the Mucoromycota with divergent Burkholderia-like Endosymbiotic Bacteria.</title>
        <authorList>
            <person name="Stajich J.E."/>
            <person name="Macias A.M."/>
            <person name="Carter-House D."/>
            <person name="Lovett B."/>
            <person name="Kasson L.R."/>
            <person name="Berry K."/>
            <person name="Grigoriev I."/>
            <person name="Chang Y."/>
            <person name="Spatafora J."/>
            <person name="Kasson M.T."/>
        </authorList>
    </citation>
    <scope>NUCLEOTIDE SEQUENCE</scope>
    <source>
        <strain evidence="7">NRRL A-21654</strain>
    </source>
</reference>
<gene>
    <name evidence="7" type="primary">ALK2_1</name>
    <name evidence="7" type="ORF">EC973_002182</name>
</gene>
<evidence type="ECO:0000256" key="2">
    <source>
        <dbReference type="ARBA" id="ARBA00022723"/>
    </source>
</evidence>